<proteinExistence type="inferred from homology"/>
<dbReference type="InterPro" id="IPR002347">
    <property type="entry name" value="SDR_fam"/>
</dbReference>
<organism evidence="2">
    <name type="scientific">Pseudothermotoga hypogea</name>
    <dbReference type="NCBI Taxonomy" id="57487"/>
    <lineage>
        <taxon>Bacteria</taxon>
        <taxon>Thermotogati</taxon>
        <taxon>Thermotogota</taxon>
        <taxon>Thermotogae</taxon>
        <taxon>Thermotogales</taxon>
        <taxon>Thermotogaceae</taxon>
        <taxon>Pseudothermotoga</taxon>
    </lineage>
</organism>
<dbReference type="PANTHER" id="PTHR42879:SF6">
    <property type="entry name" value="NADPH-DEPENDENT REDUCTASE BACG"/>
    <property type="match status" value="1"/>
</dbReference>
<dbReference type="FunFam" id="3.40.50.720:FF:000084">
    <property type="entry name" value="Short-chain dehydrogenase reductase"/>
    <property type="match status" value="1"/>
</dbReference>
<name>A0A832I507_9THEM</name>
<dbReference type="Pfam" id="PF13561">
    <property type="entry name" value="adh_short_C2"/>
    <property type="match status" value="1"/>
</dbReference>
<dbReference type="SUPFAM" id="SSF51735">
    <property type="entry name" value="NAD(P)-binding Rossmann-fold domains"/>
    <property type="match status" value="1"/>
</dbReference>
<comment type="similarity">
    <text evidence="1">Belongs to the short-chain dehydrogenases/reductases (SDR) family.</text>
</comment>
<evidence type="ECO:0000256" key="1">
    <source>
        <dbReference type="ARBA" id="ARBA00006484"/>
    </source>
</evidence>
<dbReference type="PRINTS" id="PR00081">
    <property type="entry name" value="GDHRDH"/>
</dbReference>
<dbReference type="InterPro" id="IPR036291">
    <property type="entry name" value="NAD(P)-bd_dom_sf"/>
</dbReference>
<evidence type="ECO:0000313" key="2">
    <source>
        <dbReference type="EMBL" id="HGZ78651.1"/>
    </source>
</evidence>
<comment type="caution">
    <text evidence="2">The sequence shown here is derived from an EMBL/GenBank/DDBJ whole genome shotgun (WGS) entry which is preliminary data.</text>
</comment>
<dbReference type="PANTHER" id="PTHR42879">
    <property type="entry name" value="3-OXOACYL-(ACYL-CARRIER-PROTEIN) REDUCTASE"/>
    <property type="match status" value="1"/>
</dbReference>
<dbReference type="CDD" id="cd05344">
    <property type="entry name" value="BKR_like_SDR_like"/>
    <property type="match status" value="1"/>
</dbReference>
<dbReference type="InterPro" id="IPR050259">
    <property type="entry name" value="SDR"/>
</dbReference>
<dbReference type="EMBL" id="DTKQ01000013">
    <property type="protein sequence ID" value="HGZ78651.1"/>
    <property type="molecule type" value="Genomic_DNA"/>
</dbReference>
<accession>A0A832I507</accession>
<protein>
    <submittedName>
        <fullName evidence="2">SDR family oxidoreductase</fullName>
    </submittedName>
</protein>
<gene>
    <name evidence="2" type="ORF">ENW55_01535</name>
</gene>
<sequence length="257" mass="28559">MDLKLSGKRVLVCGGTRGIGRAIAEEFSKEGSTVFIVARHQSKEIAKQIEVQYSAKVFGFDADLSKAEDIQQVKKAVGQVDVLIINSGGPKVGDFFDLRDEDWYLAFDLLIMSTVRLINAFLPDMIERKWGRVIAITSVSVFEPLPRLLLSNSLRMAIAGLMKSLSKEYARYNITFNCVAPGHTMTERLEHLIKEAAVRMQKSEKEVIKQMAEENDVKRFAKPEEIAAAVVFLASERASYITGTTLKVDGGFVHASL</sequence>
<reference evidence="2" key="1">
    <citation type="journal article" date="2020" name="mSystems">
        <title>Genome- and Community-Level Interaction Insights into Carbon Utilization and Element Cycling Functions of Hydrothermarchaeota in Hydrothermal Sediment.</title>
        <authorList>
            <person name="Zhou Z."/>
            <person name="Liu Y."/>
            <person name="Xu W."/>
            <person name="Pan J."/>
            <person name="Luo Z.H."/>
            <person name="Li M."/>
        </authorList>
    </citation>
    <scope>NUCLEOTIDE SEQUENCE [LARGE SCALE GENOMIC DNA]</scope>
    <source>
        <strain evidence="2">SpSt-86</strain>
    </source>
</reference>
<dbReference type="Gene3D" id="3.40.50.720">
    <property type="entry name" value="NAD(P)-binding Rossmann-like Domain"/>
    <property type="match status" value="1"/>
</dbReference>
<dbReference type="AlphaFoldDB" id="A0A832I507"/>